<dbReference type="GO" id="GO:0016616">
    <property type="term" value="F:oxidoreductase activity, acting on the CH-OH group of donors, NAD or NADP as acceptor"/>
    <property type="evidence" value="ECO:0007669"/>
    <property type="project" value="InterPro"/>
</dbReference>
<dbReference type="Proteomes" id="UP000204391">
    <property type="component" value="Chromosome"/>
</dbReference>
<dbReference type="OrthoDB" id="9805416at2"/>
<dbReference type="EMBL" id="CP022437">
    <property type="protein sequence ID" value="ASN06863.1"/>
    <property type="molecule type" value="Genomic_DNA"/>
</dbReference>
<evidence type="ECO:0000313" key="7">
    <source>
        <dbReference type="EMBL" id="ASN06863.1"/>
    </source>
</evidence>
<organism evidence="7 8">
    <name type="scientific">Virgibacillus necropolis</name>
    <dbReference type="NCBI Taxonomy" id="163877"/>
    <lineage>
        <taxon>Bacteria</taxon>
        <taxon>Bacillati</taxon>
        <taxon>Bacillota</taxon>
        <taxon>Bacilli</taxon>
        <taxon>Bacillales</taxon>
        <taxon>Bacillaceae</taxon>
        <taxon>Virgibacillus</taxon>
    </lineage>
</organism>
<dbReference type="Pfam" id="PF00389">
    <property type="entry name" value="2-Hacid_dh"/>
    <property type="match status" value="1"/>
</dbReference>
<dbReference type="RefSeq" id="WP_089533859.1">
    <property type="nucleotide sequence ID" value="NZ_CP022437.1"/>
</dbReference>
<evidence type="ECO:0000256" key="4">
    <source>
        <dbReference type="RuleBase" id="RU003719"/>
    </source>
</evidence>
<dbReference type="InterPro" id="IPR006140">
    <property type="entry name" value="D-isomer_DH_NAD-bd"/>
</dbReference>
<reference evidence="7 8" key="1">
    <citation type="journal article" date="2003" name="Int. J. Syst. Evol. Microbiol.">
        <title>Virgibacillus carmonensis sp. nov., Virgibacillus necropolis sp. nov. and Virgibacillus picturae sp. nov., three novel species isolated from deteriorated mural paintings, transfer of the species of the genus salibacillus to Virgibacillus, as Virgibacillus marismortui comb. nov. and Virgibacillus salexigens comb. nov., and emended description of the genus Virgibacillus.</title>
        <authorList>
            <person name="Heyrman J."/>
            <person name="Logan N.A."/>
            <person name="Busse H.J."/>
            <person name="Balcaen A."/>
            <person name="Lebbe L."/>
            <person name="Rodriguez-Diaz M."/>
            <person name="Swings J."/>
            <person name="De Vos P."/>
        </authorList>
    </citation>
    <scope>NUCLEOTIDE SEQUENCE [LARGE SCALE GENOMIC DNA]</scope>
    <source>
        <strain evidence="7 8">LMG 19488</strain>
    </source>
</reference>
<dbReference type="Gene3D" id="3.40.50.720">
    <property type="entry name" value="NAD(P)-binding Rossmann-like Domain"/>
    <property type="match status" value="2"/>
</dbReference>
<evidence type="ECO:0000259" key="6">
    <source>
        <dbReference type="Pfam" id="PF02826"/>
    </source>
</evidence>
<keyword evidence="3" id="KW-0520">NAD</keyword>
<evidence type="ECO:0000259" key="5">
    <source>
        <dbReference type="Pfam" id="PF00389"/>
    </source>
</evidence>
<dbReference type="InterPro" id="IPR006139">
    <property type="entry name" value="D-isomer_2_OHA_DH_cat_dom"/>
</dbReference>
<protein>
    <submittedName>
        <fullName evidence="7">D-2-hydroxyacid dehydrogenase</fullName>
    </submittedName>
</protein>
<comment type="similarity">
    <text evidence="1 4">Belongs to the D-isomer specific 2-hydroxyacid dehydrogenase family.</text>
</comment>
<feature type="domain" description="D-isomer specific 2-hydroxyacid dehydrogenase catalytic" evidence="5">
    <location>
        <begin position="25"/>
        <end position="303"/>
    </location>
</feature>
<feature type="domain" description="D-isomer specific 2-hydroxyacid dehydrogenase NAD-binding" evidence="6">
    <location>
        <begin position="105"/>
        <end position="278"/>
    </location>
</feature>
<dbReference type="AlphaFoldDB" id="A0A221MGS1"/>
<evidence type="ECO:0000313" key="8">
    <source>
        <dbReference type="Proteomes" id="UP000204391"/>
    </source>
</evidence>
<dbReference type="GO" id="GO:0051287">
    <property type="term" value="F:NAD binding"/>
    <property type="evidence" value="ECO:0007669"/>
    <property type="project" value="InterPro"/>
</dbReference>
<evidence type="ECO:0000256" key="1">
    <source>
        <dbReference type="ARBA" id="ARBA00005854"/>
    </source>
</evidence>
<evidence type="ECO:0000256" key="3">
    <source>
        <dbReference type="ARBA" id="ARBA00023027"/>
    </source>
</evidence>
<keyword evidence="2 4" id="KW-0560">Oxidoreductase</keyword>
<evidence type="ECO:0000256" key="2">
    <source>
        <dbReference type="ARBA" id="ARBA00023002"/>
    </source>
</evidence>
<dbReference type="SUPFAM" id="SSF52283">
    <property type="entry name" value="Formate/glycerate dehydrogenase catalytic domain-like"/>
    <property type="match status" value="1"/>
</dbReference>
<dbReference type="KEGG" id="vne:CFK40_18545"/>
<dbReference type="CDD" id="cd05300">
    <property type="entry name" value="2-Hacid_dh_1"/>
    <property type="match status" value="1"/>
</dbReference>
<dbReference type="PANTHER" id="PTHR43333">
    <property type="entry name" value="2-HACID_DH_C DOMAIN-CONTAINING PROTEIN"/>
    <property type="match status" value="1"/>
</dbReference>
<proteinExistence type="inferred from homology"/>
<keyword evidence="8" id="KW-1185">Reference proteome</keyword>
<name>A0A221MGS1_9BACI</name>
<dbReference type="Pfam" id="PF02826">
    <property type="entry name" value="2-Hacid_dh_C"/>
    <property type="match status" value="1"/>
</dbReference>
<gene>
    <name evidence="7" type="ORF">CFK40_18545</name>
</gene>
<dbReference type="FunFam" id="3.40.50.720:FF:000363">
    <property type="entry name" value="D-isomer specific 2-hydroxyacid dehydrogenase"/>
    <property type="match status" value="1"/>
</dbReference>
<dbReference type="InterPro" id="IPR036291">
    <property type="entry name" value="NAD(P)-bd_dom_sf"/>
</dbReference>
<accession>A0A221MGS1</accession>
<dbReference type="SUPFAM" id="SSF51735">
    <property type="entry name" value="NAD(P)-binding Rossmann-fold domains"/>
    <property type="match status" value="1"/>
</dbReference>
<sequence>MGILFSAKVSVKHQSELKRKFSNESFTFCDNIGEAKPHLADAEVLVTYGEDLTDELIEKVSKLKWIMVLSAGMDQMPFTTIGKKGILVTNARGIHKIPMAEYAISSILQVSRQSKKLIENENNHTWDRAVRMQEITGKTILIAGTGAIGQEVARLAQAFRMKTYGVSRSGSAVEYFDKIVKSDEMEKLLPEVDIVVSVLPSTPETMNFFTDEHFRLLPDHAIFLNMGRGNAVSGTVLLEAIQSNQIAHAILDVFEEEPLPADHPFWKEENVTITPHLSGISAHYQTRALEIFEQNLHTYKQNGSDFLNKIDLTRGY</sequence>
<dbReference type="PANTHER" id="PTHR43333:SF1">
    <property type="entry name" value="D-ISOMER SPECIFIC 2-HYDROXYACID DEHYDROGENASE NAD-BINDING DOMAIN-CONTAINING PROTEIN"/>
    <property type="match status" value="1"/>
</dbReference>